<dbReference type="Gene3D" id="2.60.120.260">
    <property type="entry name" value="Galactose-binding domain-like"/>
    <property type="match status" value="1"/>
</dbReference>
<dbReference type="RefSeq" id="WP_111252955.1">
    <property type="nucleotide sequence ID" value="NZ_POTW01000003.1"/>
</dbReference>
<dbReference type="PANTHER" id="PTHR43730:SF1">
    <property type="entry name" value="BETA-MANNOSIDASE"/>
    <property type="match status" value="1"/>
</dbReference>
<evidence type="ECO:0000259" key="7">
    <source>
        <dbReference type="Pfam" id="PF22666"/>
    </source>
</evidence>
<accession>A0A2W2D160</accession>
<keyword evidence="4" id="KW-0378">Hydrolase</keyword>
<dbReference type="InterPro" id="IPR054593">
    <property type="entry name" value="Beta-mannosidase-like_N2"/>
</dbReference>
<evidence type="ECO:0000313" key="8">
    <source>
        <dbReference type="EMBL" id="PZF86263.1"/>
    </source>
</evidence>
<organism evidence="8 9">
    <name type="scientific">Jiangella anatolica</name>
    <dbReference type="NCBI Taxonomy" id="2670374"/>
    <lineage>
        <taxon>Bacteria</taxon>
        <taxon>Bacillati</taxon>
        <taxon>Actinomycetota</taxon>
        <taxon>Actinomycetes</taxon>
        <taxon>Jiangellales</taxon>
        <taxon>Jiangellaceae</taxon>
        <taxon>Jiangella</taxon>
    </lineage>
</organism>
<dbReference type="InterPro" id="IPR050887">
    <property type="entry name" value="Beta-mannosidase_GH2"/>
</dbReference>
<evidence type="ECO:0000256" key="4">
    <source>
        <dbReference type="ARBA" id="ARBA00022801"/>
    </source>
</evidence>
<comment type="catalytic activity">
    <reaction evidence="1">
        <text>Hydrolysis of terminal, non-reducing beta-D-mannose residues in beta-D-mannosides.</text>
        <dbReference type="EC" id="3.2.1.25"/>
    </reaction>
</comment>
<dbReference type="AlphaFoldDB" id="A0A2W2D160"/>
<sequence>MSGTWRLVGYWPNAWAVAQYSGFAAPDEPELPASVPGSVRGALVAAGVVPDPHHVLAARESEWVEHRHWAFTRDLPGDLAAELAERPDARVLLRAEALDHAGKIMVDGREVGEWRGSLVPVEVDITEAVRAGAMTLSVQFTDVPAEMGLIGWTSRVRDWKARCGYYWDWTPRLVQIGIAGPIALELRAGTALENVLVTTEYDEAAASGTVVVRAGVPDGTALTVTVRGPGVDVRHELDGPGPHRVAVGAVGLWQLLPDEPQPFYEVTVTVTESGGDSEARRVGFRSVRWQAADDAPDGAEPWICVVNGTPRFLGGANWVPIRPDYADLSEHDYRIRLEAYRDMGVRILRVWGGGPLESETFYDLCDELGILVWQELPLSSSGLDNTPPRDDEYVRQVRELATSYVYRRAHHPSLIMWDTGNELTDEADYVFDVLPLSADHPVAAAAADVFGRLDPDRRFVVTSPLGPSMWALPDKWGAGIHHDVHGPWDQFSETFEEWQEYWTADDSLMRSEVGVSGASPMDVLAEYGLTGPFETEEDRVALERLWARSAPRWLVRLKLREATGSLAEVVAANQQRQARLLAFAAQHTADRFPRAGGFIVWMGHDCFPVAASQAVLDFYGRPKPAAIALGEVFRKAP</sequence>
<comment type="caution">
    <text evidence="8">The sequence shown here is derived from an EMBL/GenBank/DDBJ whole genome shotgun (WGS) entry which is preliminary data.</text>
</comment>
<evidence type="ECO:0000256" key="5">
    <source>
        <dbReference type="ARBA" id="ARBA00023295"/>
    </source>
</evidence>
<dbReference type="EMBL" id="POTW01000003">
    <property type="protein sequence ID" value="PZF86263.1"/>
    <property type="molecule type" value="Genomic_DNA"/>
</dbReference>
<dbReference type="Pfam" id="PF22666">
    <property type="entry name" value="Glyco_hydro_2_N2"/>
    <property type="match status" value="1"/>
</dbReference>
<dbReference type="PANTHER" id="PTHR43730">
    <property type="entry name" value="BETA-MANNOSIDASE"/>
    <property type="match status" value="1"/>
</dbReference>
<reference evidence="8 9" key="1">
    <citation type="submission" date="2018-01" db="EMBL/GenBank/DDBJ databases">
        <title>Draft genome sequence of Jiangella sp. GTF31.</title>
        <authorList>
            <person name="Sahin N."/>
            <person name="Ay H."/>
            <person name="Saygin H."/>
        </authorList>
    </citation>
    <scope>NUCLEOTIDE SEQUENCE [LARGE SCALE GENOMIC DNA]</scope>
    <source>
        <strain evidence="8 9">GTF31</strain>
    </source>
</reference>
<feature type="domain" description="Beta-mannosidase-like galactose-binding" evidence="7">
    <location>
        <begin position="28"/>
        <end position="179"/>
    </location>
</feature>
<dbReference type="InterPro" id="IPR013783">
    <property type="entry name" value="Ig-like_fold"/>
</dbReference>
<evidence type="ECO:0000256" key="2">
    <source>
        <dbReference type="ARBA" id="ARBA00007401"/>
    </source>
</evidence>
<dbReference type="SUPFAM" id="SSF49785">
    <property type="entry name" value="Galactose-binding domain-like"/>
    <property type="match status" value="1"/>
</dbReference>
<feature type="domain" description="Glycoside hydrolase family 2 catalytic" evidence="6">
    <location>
        <begin position="358"/>
        <end position="424"/>
    </location>
</feature>
<dbReference type="SUPFAM" id="SSF51445">
    <property type="entry name" value="(Trans)glycosidases"/>
    <property type="match status" value="1"/>
</dbReference>
<dbReference type="GO" id="GO:0004567">
    <property type="term" value="F:beta-mannosidase activity"/>
    <property type="evidence" value="ECO:0007669"/>
    <property type="project" value="UniProtKB-EC"/>
</dbReference>
<dbReference type="Gene3D" id="2.60.40.10">
    <property type="entry name" value="Immunoglobulins"/>
    <property type="match status" value="1"/>
</dbReference>
<keyword evidence="9" id="KW-1185">Reference proteome</keyword>
<keyword evidence="5" id="KW-0326">Glycosidase</keyword>
<comment type="similarity">
    <text evidence="2">Belongs to the glycosyl hydrolase 2 family.</text>
</comment>
<name>A0A2W2D160_9ACTN</name>
<dbReference type="InterPro" id="IPR017853">
    <property type="entry name" value="GH"/>
</dbReference>
<dbReference type="Proteomes" id="UP000248764">
    <property type="component" value="Unassembled WGS sequence"/>
</dbReference>
<proteinExistence type="inferred from homology"/>
<dbReference type="Gene3D" id="3.20.20.80">
    <property type="entry name" value="Glycosidases"/>
    <property type="match status" value="1"/>
</dbReference>
<evidence type="ECO:0000259" key="6">
    <source>
        <dbReference type="Pfam" id="PF02836"/>
    </source>
</evidence>
<gene>
    <name evidence="8" type="ORF">C1I92_01870</name>
</gene>
<evidence type="ECO:0000256" key="1">
    <source>
        <dbReference type="ARBA" id="ARBA00000829"/>
    </source>
</evidence>
<dbReference type="GO" id="GO:0005975">
    <property type="term" value="P:carbohydrate metabolic process"/>
    <property type="evidence" value="ECO:0007669"/>
    <property type="project" value="InterPro"/>
</dbReference>
<dbReference type="InterPro" id="IPR008979">
    <property type="entry name" value="Galactose-bd-like_sf"/>
</dbReference>
<evidence type="ECO:0000313" key="9">
    <source>
        <dbReference type="Proteomes" id="UP000248764"/>
    </source>
</evidence>
<dbReference type="InterPro" id="IPR006103">
    <property type="entry name" value="Glyco_hydro_2_cat"/>
</dbReference>
<dbReference type="GO" id="GO:0006516">
    <property type="term" value="P:glycoprotein catabolic process"/>
    <property type="evidence" value="ECO:0007669"/>
    <property type="project" value="TreeGrafter"/>
</dbReference>
<dbReference type="EC" id="3.2.1.25" evidence="3"/>
<protein>
    <recommendedName>
        <fullName evidence="3">beta-mannosidase</fullName>
        <ecNumber evidence="3">3.2.1.25</ecNumber>
    </recommendedName>
</protein>
<evidence type="ECO:0000256" key="3">
    <source>
        <dbReference type="ARBA" id="ARBA00012754"/>
    </source>
</evidence>
<dbReference type="Pfam" id="PF02836">
    <property type="entry name" value="Glyco_hydro_2_C"/>
    <property type="match status" value="1"/>
</dbReference>